<dbReference type="Proteomes" id="UP001203297">
    <property type="component" value="Unassembled WGS sequence"/>
</dbReference>
<dbReference type="CDD" id="cd04301">
    <property type="entry name" value="NAT_SF"/>
    <property type="match status" value="1"/>
</dbReference>
<evidence type="ECO:0000313" key="1">
    <source>
        <dbReference type="EMBL" id="KAI0293025.1"/>
    </source>
</evidence>
<dbReference type="EMBL" id="WTXG01000105">
    <property type="protein sequence ID" value="KAI0293025.1"/>
    <property type="molecule type" value="Genomic_DNA"/>
</dbReference>
<accession>A0AAD4LYR6</accession>
<dbReference type="InterPro" id="IPR016181">
    <property type="entry name" value="Acyl_CoA_acyltransferase"/>
</dbReference>
<feature type="non-terminal residue" evidence="1">
    <location>
        <position position="161"/>
    </location>
</feature>
<keyword evidence="2" id="KW-1185">Reference proteome</keyword>
<organism evidence="1 2">
    <name type="scientific">Multifurca ochricompacta</name>
    <dbReference type="NCBI Taxonomy" id="376703"/>
    <lineage>
        <taxon>Eukaryota</taxon>
        <taxon>Fungi</taxon>
        <taxon>Dikarya</taxon>
        <taxon>Basidiomycota</taxon>
        <taxon>Agaricomycotina</taxon>
        <taxon>Agaricomycetes</taxon>
        <taxon>Russulales</taxon>
        <taxon>Russulaceae</taxon>
        <taxon>Multifurca</taxon>
    </lineage>
</organism>
<gene>
    <name evidence="1" type="ORF">B0F90DRAFT_1644075</name>
</gene>
<reference evidence="1" key="1">
    <citation type="journal article" date="2022" name="New Phytol.">
        <title>Evolutionary transition to the ectomycorrhizal habit in the genomes of a hyperdiverse lineage of mushroom-forming fungi.</title>
        <authorList>
            <person name="Looney B."/>
            <person name="Miyauchi S."/>
            <person name="Morin E."/>
            <person name="Drula E."/>
            <person name="Courty P.E."/>
            <person name="Kohler A."/>
            <person name="Kuo A."/>
            <person name="LaButti K."/>
            <person name="Pangilinan J."/>
            <person name="Lipzen A."/>
            <person name="Riley R."/>
            <person name="Andreopoulos W."/>
            <person name="He G."/>
            <person name="Johnson J."/>
            <person name="Nolan M."/>
            <person name="Tritt A."/>
            <person name="Barry K.W."/>
            <person name="Grigoriev I.V."/>
            <person name="Nagy L.G."/>
            <person name="Hibbett D."/>
            <person name="Henrissat B."/>
            <person name="Matheny P.B."/>
            <person name="Labbe J."/>
            <person name="Martin F.M."/>
        </authorList>
    </citation>
    <scope>NUCLEOTIDE SEQUENCE</scope>
    <source>
        <strain evidence="1">BPL690</strain>
    </source>
</reference>
<dbReference type="Gene3D" id="3.40.630.30">
    <property type="match status" value="1"/>
</dbReference>
<protein>
    <recommendedName>
        <fullName evidence="3">N-acetyltransferase domain-containing protein</fullName>
    </recommendedName>
</protein>
<name>A0AAD4LYR6_9AGAM</name>
<evidence type="ECO:0008006" key="3">
    <source>
        <dbReference type="Google" id="ProtNLM"/>
    </source>
</evidence>
<sequence>CLRDGEVWVAGFNDQINAVTFWIRPGADFHIGLSDDYIRDLPDDMKEWMAHHFVPKYNELYKARTAGQQVRVQAWHILLIGVQPTFQRRGLGKRLLDVLREKVSFGMTASSQRTGCFQVHFFNNSGFAYTGVKNFISRQAGFPLWSMLRLPFQAQAVPGIG</sequence>
<proteinExistence type="predicted"/>
<dbReference type="AlphaFoldDB" id="A0AAD4LYR6"/>
<evidence type="ECO:0000313" key="2">
    <source>
        <dbReference type="Proteomes" id="UP001203297"/>
    </source>
</evidence>
<dbReference type="SUPFAM" id="SSF55729">
    <property type="entry name" value="Acyl-CoA N-acyltransferases (Nat)"/>
    <property type="match status" value="1"/>
</dbReference>
<comment type="caution">
    <text evidence="1">The sequence shown here is derived from an EMBL/GenBank/DDBJ whole genome shotgun (WGS) entry which is preliminary data.</text>
</comment>